<reference evidence="1 2" key="1">
    <citation type="submission" date="2016-10" db="EMBL/GenBank/DDBJ databases">
        <authorList>
            <person name="Varghese N."/>
            <person name="Submissions S."/>
        </authorList>
    </citation>
    <scope>NUCLEOTIDE SEQUENCE [LARGE SCALE GENOMIC DNA]</scope>
    <source>
        <strain evidence="1 2">CGMCC 1.6859</strain>
    </source>
</reference>
<organism evidence="1 2">
    <name type="scientific">Flavobacterium anhuiense</name>
    <dbReference type="NCBI Taxonomy" id="459526"/>
    <lineage>
        <taxon>Bacteria</taxon>
        <taxon>Pseudomonadati</taxon>
        <taxon>Bacteroidota</taxon>
        <taxon>Flavobacteriia</taxon>
        <taxon>Flavobacteriales</taxon>
        <taxon>Flavobacteriaceae</taxon>
        <taxon>Flavobacterium</taxon>
    </lineage>
</organism>
<dbReference type="EMBL" id="FMVC01000001">
    <property type="protein sequence ID" value="SCY03623.1"/>
    <property type="molecule type" value="Genomic_DNA"/>
</dbReference>
<name>A0ABY0LDK0_9FLAO</name>
<keyword evidence="2" id="KW-1185">Reference proteome</keyword>
<evidence type="ECO:0000313" key="1">
    <source>
        <dbReference type="EMBL" id="SCY03623.1"/>
    </source>
</evidence>
<proteinExistence type="predicted"/>
<sequence>MFLISQFRSSIEKKNKKRYRPSGFDFDGFFLPMKKTLLLIALLVIASIQAQEKISSKKKKFYIPVINYPEFPILDNALTQTTFYQMDKQLIQEEPILKKNYFNIEGFIKDPANGKLRIYLTIELPQYKATKIDSIFDKKKNGWKFQAFSNYSVKIKMEAKCADKLLLTKDFNTVESYLIAVGSQKDNLKAAVEMNNKKIAEAERDGNYTVAELGLDTVIYSSVQAIQNYLNYKLRYTIGEEKIKFEFVTSKSHPEYEKLLAFENEITVQMQKVTLEKGLDEKTLSPHLQYLESLLVKYPLSPANENIRFIVTNNLAETYYLLENREKALLYANLLIENDKQDSRGSSIVKKVNNGFFVDKKIRSHTTRFADLQKLGLKIAEEKEEKRLAFFEKIQQQDAEWEIEKSNREAYLEKIKTQRLNLLDSIPYQLNANILAKVVDNLGGSQALKKVEKAHLFSKISIEGTNIPQTEEKWATTSHYLLKKKMPEAYYEIVNGPEAWSHDDRETGLNAKWAKLTSYDYSNLSKNVDLVNFLTDLRLDLWNNFEVLGEEIYEGKMCYHLNYFEKTLSSGNRTIPKTDYHVFIDKENFNIVSTEKTEFDNGNKSFFERKLFGDYRPVAALNSGKIPHKINYEIEDFNGETFYQETREKVEINPVFGNRIFMKEVYFGGFK</sequence>
<gene>
    <name evidence="1" type="ORF">SAMN02927916_1166</name>
</gene>
<comment type="caution">
    <text evidence="1">The sequence shown here is derived from an EMBL/GenBank/DDBJ whole genome shotgun (WGS) entry which is preliminary data.</text>
</comment>
<accession>A0ABY0LDK0</accession>
<dbReference type="Proteomes" id="UP000199307">
    <property type="component" value="Unassembled WGS sequence"/>
</dbReference>
<protein>
    <submittedName>
        <fullName evidence="1">Uncharacterized protein</fullName>
    </submittedName>
</protein>
<evidence type="ECO:0000313" key="2">
    <source>
        <dbReference type="Proteomes" id="UP000199307"/>
    </source>
</evidence>